<accession>A0A9Q0FDK5</accession>
<evidence type="ECO:0000313" key="2">
    <source>
        <dbReference type="Proteomes" id="UP001141552"/>
    </source>
</evidence>
<dbReference type="OrthoDB" id="47210at2759"/>
<reference evidence="1" key="2">
    <citation type="journal article" date="2023" name="Plants (Basel)">
        <title>Annotation of the Turnera subulata (Passifloraceae) Draft Genome Reveals the S-Locus Evolved after the Divergence of Turneroideae from Passifloroideae in a Stepwise Manner.</title>
        <authorList>
            <person name="Henning P.M."/>
            <person name="Roalson E.H."/>
            <person name="Mir W."/>
            <person name="McCubbin A.G."/>
            <person name="Shore J.S."/>
        </authorList>
    </citation>
    <scope>NUCLEOTIDE SEQUENCE</scope>
    <source>
        <strain evidence="1">F60SS</strain>
    </source>
</reference>
<dbReference type="Proteomes" id="UP001141552">
    <property type="component" value="Unassembled WGS sequence"/>
</dbReference>
<proteinExistence type="predicted"/>
<reference evidence="1" key="1">
    <citation type="submission" date="2022-02" db="EMBL/GenBank/DDBJ databases">
        <authorList>
            <person name="Henning P.M."/>
            <person name="McCubbin A.G."/>
            <person name="Shore J.S."/>
        </authorList>
    </citation>
    <scope>NUCLEOTIDE SEQUENCE</scope>
    <source>
        <strain evidence="1">F60SS</strain>
        <tissue evidence="1">Leaves</tissue>
    </source>
</reference>
<feature type="non-terminal residue" evidence="1">
    <location>
        <position position="1"/>
    </location>
</feature>
<dbReference type="EMBL" id="JAKUCV010005884">
    <property type="protein sequence ID" value="KAJ4829518.1"/>
    <property type="molecule type" value="Genomic_DNA"/>
</dbReference>
<name>A0A9Q0FDK5_9ROSI</name>
<evidence type="ECO:0000313" key="1">
    <source>
        <dbReference type="EMBL" id="KAJ4829518.1"/>
    </source>
</evidence>
<keyword evidence="2" id="KW-1185">Reference proteome</keyword>
<gene>
    <name evidence="1" type="ORF">Tsubulata_011996</name>
</gene>
<organism evidence="1 2">
    <name type="scientific">Turnera subulata</name>
    <dbReference type="NCBI Taxonomy" id="218843"/>
    <lineage>
        <taxon>Eukaryota</taxon>
        <taxon>Viridiplantae</taxon>
        <taxon>Streptophyta</taxon>
        <taxon>Embryophyta</taxon>
        <taxon>Tracheophyta</taxon>
        <taxon>Spermatophyta</taxon>
        <taxon>Magnoliopsida</taxon>
        <taxon>eudicotyledons</taxon>
        <taxon>Gunneridae</taxon>
        <taxon>Pentapetalae</taxon>
        <taxon>rosids</taxon>
        <taxon>fabids</taxon>
        <taxon>Malpighiales</taxon>
        <taxon>Passifloraceae</taxon>
        <taxon>Turnera</taxon>
    </lineage>
</organism>
<protein>
    <submittedName>
        <fullName evidence="1">Uncharacterized protein</fullName>
    </submittedName>
</protein>
<comment type="caution">
    <text evidence="1">The sequence shown here is derived from an EMBL/GenBank/DDBJ whole genome shotgun (WGS) entry which is preliminary data.</text>
</comment>
<dbReference type="AlphaFoldDB" id="A0A9Q0FDK5"/>
<sequence length="41" mass="4677">MYTINTRCHWLAVGADLIVAAGLATAADWKEFFQYFRGKQI</sequence>